<keyword evidence="3" id="KW-1185">Reference proteome</keyword>
<comment type="caution">
    <text evidence="2">The sequence shown here is derived from an EMBL/GenBank/DDBJ whole genome shotgun (WGS) entry which is preliminary data.</text>
</comment>
<dbReference type="PANTHER" id="PTHR38926">
    <property type="entry name" value="F-BOX DOMAIN CONTAINING PROTEIN, EXPRESSED"/>
    <property type="match status" value="1"/>
</dbReference>
<dbReference type="InterPro" id="IPR036047">
    <property type="entry name" value="F-box-like_dom_sf"/>
</dbReference>
<dbReference type="GO" id="GO:1905761">
    <property type="term" value="F:SCF ubiquitin ligase complex binding"/>
    <property type="evidence" value="ECO:0000318"/>
    <property type="project" value="GO_Central"/>
</dbReference>
<dbReference type="EMBL" id="NBSK02000007">
    <property type="protein sequence ID" value="KAJ0196277.1"/>
    <property type="molecule type" value="Genomic_DNA"/>
</dbReference>
<accession>A0A9R1X530</accession>
<dbReference type="Gene3D" id="1.20.1280.50">
    <property type="match status" value="1"/>
</dbReference>
<dbReference type="Gramene" id="rna-gnl|WGS:NBSK|LSAT_7X29241_mrna">
    <property type="protein sequence ID" value="cds-PLY74446.1"/>
    <property type="gene ID" value="gene-LSAT_7X29241"/>
</dbReference>
<dbReference type="CDD" id="cd22164">
    <property type="entry name" value="F-box_AtSKIP19-like"/>
    <property type="match status" value="1"/>
</dbReference>
<gene>
    <name evidence="2" type="ORF">LSAT_V11C700354180</name>
</gene>
<feature type="domain" description="F-box" evidence="1">
    <location>
        <begin position="16"/>
        <end position="63"/>
    </location>
</feature>
<evidence type="ECO:0000313" key="3">
    <source>
        <dbReference type="Proteomes" id="UP000235145"/>
    </source>
</evidence>
<dbReference type="AlphaFoldDB" id="A0A9R1X530"/>
<sequence>MASTSAADPLLAMEETLDWLKMPHELMANIIRRSDAKEILNSALKVCTTWSRICKDPAMWRIIDMHEPGEACDEDYDLEALTKQAVDLSCGELIDISIQGFGTGDLLHYIVLRSSKLKSLCLKNCDVTGDELSDAVKRVPMLEKLHLSYISIDAYDIEVIGQNCSQLKSFMLNSKEFEPHPQTENDNDALAIANNMPELRHLDLFDSDITNKGLKAILNGCPHLESLDVRMCYNLDLDGSIGKLCMERIKDLKYADDSVDNSWFHYWMHEYDESYESDSD</sequence>
<proteinExistence type="predicted"/>
<dbReference type="InterPro" id="IPR055411">
    <property type="entry name" value="LRR_FXL15/At3g58940/PEG3-like"/>
</dbReference>
<dbReference type="SUPFAM" id="SSF81383">
    <property type="entry name" value="F-box domain"/>
    <property type="match status" value="1"/>
</dbReference>
<dbReference type="PROSITE" id="PS50181">
    <property type="entry name" value="FBOX"/>
    <property type="match status" value="1"/>
</dbReference>
<dbReference type="OrthoDB" id="2095648at2759"/>
<name>A0A9R1X530_LACSA</name>
<dbReference type="Pfam" id="PF12937">
    <property type="entry name" value="F-box-like"/>
    <property type="match status" value="1"/>
</dbReference>
<evidence type="ECO:0000259" key="1">
    <source>
        <dbReference type="PROSITE" id="PS50181"/>
    </source>
</evidence>
<dbReference type="PANTHER" id="PTHR38926:SF2">
    <property type="entry name" value="F-BOX_LRR-REPEAT PROTEIN 21-RELATED"/>
    <property type="match status" value="1"/>
</dbReference>
<reference evidence="2 3" key="1">
    <citation type="journal article" date="2017" name="Nat. Commun.">
        <title>Genome assembly with in vitro proximity ligation data and whole-genome triplication in lettuce.</title>
        <authorList>
            <person name="Reyes-Chin-Wo S."/>
            <person name="Wang Z."/>
            <person name="Yang X."/>
            <person name="Kozik A."/>
            <person name="Arikit S."/>
            <person name="Song C."/>
            <person name="Xia L."/>
            <person name="Froenicke L."/>
            <person name="Lavelle D.O."/>
            <person name="Truco M.J."/>
            <person name="Xia R."/>
            <person name="Zhu S."/>
            <person name="Xu C."/>
            <person name="Xu H."/>
            <person name="Xu X."/>
            <person name="Cox K."/>
            <person name="Korf I."/>
            <person name="Meyers B.C."/>
            <person name="Michelmore R.W."/>
        </authorList>
    </citation>
    <scope>NUCLEOTIDE SEQUENCE [LARGE SCALE GENOMIC DNA]</scope>
    <source>
        <strain evidence="3">cv. Salinas</strain>
        <tissue evidence="2">Seedlings</tissue>
    </source>
</reference>
<organism evidence="2 3">
    <name type="scientific">Lactuca sativa</name>
    <name type="common">Garden lettuce</name>
    <dbReference type="NCBI Taxonomy" id="4236"/>
    <lineage>
        <taxon>Eukaryota</taxon>
        <taxon>Viridiplantae</taxon>
        <taxon>Streptophyta</taxon>
        <taxon>Embryophyta</taxon>
        <taxon>Tracheophyta</taxon>
        <taxon>Spermatophyta</taxon>
        <taxon>Magnoliopsida</taxon>
        <taxon>eudicotyledons</taxon>
        <taxon>Gunneridae</taxon>
        <taxon>Pentapetalae</taxon>
        <taxon>asterids</taxon>
        <taxon>campanulids</taxon>
        <taxon>Asterales</taxon>
        <taxon>Asteraceae</taxon>
        <taxon>Cichorioideae</taxon>
        <taxon>Cichorieae</taxon>
        <taxon>Lactucinae</taxon>
        <taxon>Lactuca</taxon>
    </lineage>
</organism>
<dbReference type="InterPro" id="IPR001810">
    <property type="entry name" value="F-box_dom"/>
</dbReference>
<dbReference type="InterPro" id="IPR032675">
    <property type="entry name" value="LRR_dom_sf"/>
</dbReference>
<dbReference type="SUPFAM" id="SSF52047">
    <property type="entry name" value="RNI-like"/>
    <property type="match status" value="1"/>
</dbReference>
<protein>
    <recommendedName>
        <fullName evidence="1">F-box domain-containing protein</fullName>
    </recommendedName>
</protein>
<dbReference type="Proteomes" id="UP000235145">
    <property type="component" value="Unassembled WGS sequence"/>
</dbReference>
<dbReference type="Gene3D" id="3.80.10.10">
    <property type="entry name" value="Ribonuclease Inhibitor"/>
    <property type="match status" value="1"/>
</dbReference>
<evidence type="ECO:0000313" key="2">
    <source>
        <dbReference type="EMBL" id="KAJ0196277.1"/>
    </source>
</evidence>
<dbReference type="Pfam" id="PF24758">
    <property type="entry name" value="LRR_At5g56370"/>
    <property type="match status" value="1"/>
</dbReference>